<dbReference type="InterPro" id="IPR051747">
    <property type="entry name" value="Angiomotin-like"/>
</dbReference>
<dbReference type="InterPro" id="IPR024646">
    <property type="entry name" value="Angiomotin_C"/>
</dbReference>
<comment type="subcellular location">
    <subcellularLocation>
        <location evidence="1">Cell junction</location>
    </subcellularLocation>
</comment>
<keyword evidence="5 6" id="KW-0175">Coiled coil</keyword>
<feature type="coiled-coil region" evidence="6">
    <location>
        <begin position="279"/>
        <end position="369"/>
    </location>
</feature>
<dbReference type="Proteomes" id="UP001164746">
    <property type="component" value="Chromosome 15"/>
</dbReference>
<feature type="compositionally biased region" description="Basic and acidic residues" evidence="7">
    <location>
        <begin position="228"/>
        <end position="240"/>
    </location>
</feature>
<dbReference type="PRINTS" id="PR01807">
    <property type="entry name" value="ANGIOMOTIN"/>
</dbReference>
<evidence type="ECO:0000256" key="1">
    <source>
        <dbReference type="ARBA" id="ARBA00004282"/>
    </source>
</evidence>
<keyword evidence="3" id="KW-0597">Phosphoprotein</keyword>
<feature type="compositionally biased region" description="Polar residues" evidence="7">
    <location>
        <begin position="649"/>
        <end position="659"/>
    </location>
</feature>
<feature type="region of interest" description="Disordered" evidence="7">
    <location>
        <begin position="188"/>
        <end position="268"/>
    </location>
</feature>
<feature type="coiled-coil region" evidence="6">
    <location>
        <begin position="400"/>
        <end position="479"/>
    </location>
</feature>
<comment type="similarity">
    <text evidence="2">Belongs to the angiomotin family.</text>
</comment>
<evidence type="ECO:0000256" key="5">
    <source>
        <dbReference type="ARBA" id="ARBA00023054"/>
    </source>
</evidence>
<feature type="domain" description="Angiomotin C-terminal" evidence="8">
    <location>
        <begin position="449"/>
        <end position="629"/>
    </location>
</feature>
<dbReference type="InterPro" id="IPR009114">
    <property type="entry name" value="Angiomotin"/>
</dbReference>
<name>A0ABY7G0Z7_MYAAR</name>
<dbReference type="Pfam" id="PF12240">
    <property type="entry name" value="Angiomotin_C"/>
    <property type="match status" value="1"/>
</dbReference>
<sequence length="718" mass="81340">MTVDYGESANMHLFGLNTNNTDYSSAIHSPENLYQEIYMDMSQFREPPPYPGHPTQSLRQSFSGSETSTDVSVSSTENLASGQRQEPQGEETQVPNASLSYDLTGSSEYSILERLGMPTSEMEKLQMCSYNSSTLYANYPQHHWAQHSAIDTASLTAGHDMSHLHHQVPPYMSPSVMHTGLHLHSLPHHHYASNPLPPPPDYPGMSNPEATRRSYELLGKSDIPGSRSHPDLHHSFDPRTRGAIIHTPHGSGSDRGSQQSLEHGRCGESGLYSDIDHLATQATRMVEVLSEENRSLRQKLSVYDRKVTKLQKFEMEIQKVHEGYESLQKSSKKREQLEQAMKKRLEDELKKLKALNNGLIQQLQKAGQTVPENAILASIEPTDSSMLHLLAKHKEVLVEKDRVDMELEAVRNENQAQRSQIEILRNVQAQQSRRDVEEQRQQLLADYDEEIKQELSSIKAAYEKKEQTERNIRQKLEKELEFCRANHSQHSSLGRGMEPKGDLNSDIKKLLEEKEAKILQLEKELIQWKEQQLEESIRKLKLQEMDVDMGSRLPLYDQGSSMCSSTCSSVSTETLINEAKVDKLKQMEEVYQANRQVTELEARVKSLQSQLSEKEAMLRVYQRSPMTRSSSVHTIYCPPHHSPRPSLVASGSLSRQGSQDAGALLEVRHKKTGSTSALENYSHITQEELLKRTEHLKSEAKTSSTSDTENTPDTVWQS</sequence>
<evidence type="ECO:0000313" key="10">
    <source>
        <dbReference type="Proteomes" id="UP001164746"/>
    </source>
</evidence>
<reference evidence="9" key="1">
    <citation type="submission" date="2022-11" db="EMBL/GenBank/DDBJ databases">
        <title>Centuries of genome instability and evolution in soft-shell clam transmissible cancer (bioRxiv).</title>
        <authorList>
            <person name="Hart S.F.M."/>
            <person name="Yonemitsu M.A."/>
            <person name="Giersch R.M."/>
            <person name="Beal B.F."/>
            <person name="Arriagada G."/>
            <person name="Davis B.W."/>
            <person name="Ostrander E.A."/>
            <person name="Goff S.P."/>
            <person name="Metzger M.J."/>
        </authorList>
    </citation>
    <scope>NUCLEOTIDE SEQUENCE</scope>
    <source>
        <strain evidence="9">MELC-2E11</strain>
        <tissue evidence="9">Siphon/mantle</tissue>
    </source>
</reference>
<proteinExistence type="inferred from homology"/>
<feature type="region of interest" description="Disordered" evidence="7">
    <location>
        <begin position="637"/>
        <end position="661"/>
    </location>
</feature>
<feature type="region of interest" description="Disordered" evidence="7">
    <location>
        <begin position="43"/>
        <end position="101"/>
    </location>
</feature>
<accession>A0ABY7G0Z7</accession>
<gene>
    <name evidence="9" type="ORF">MAR_013276</name>
</gene>
<keyword evidence="4" id="KW-0965">Cell junction</keyword>
<evidence type="ECO:0000313" key="9">
    <source>
        <dbReference type="EMBL" id="WAR27572.1"/>
    </source>
</evidence>
<feature type="region of interest" description="Disordered" evidence="7">
    <location>
        <begin position="691"/>
        <end position="718"/>
    </location>
</feature>
<feature type="coiled-coil region" evidence="6">
    <location>
        <begin position="590"/>
        <end position="624"/>
    </location>
</feature>
<feature type="compositionally biased region" description="Low complexity" evidence="7">
    <location>
        <begin position="63"/>
        <end position="77"/>
    </location>
</feature>
<protein>
    <submittedName>
        <fullName evidence="9">AMOT-like protein</fullName>
    </submittedName>
</protein>
<organism evidence="9 10">
    <name type="scientific">Mya arenaria</name>
    <name type="common">Soft-shell clam</name>
    <dbReference type="NCBI Taxonomy" id="6604"/>
    <lineage>
        <taxon>Eukaryota</taxon>
        <taxon>Metazoa</taxon>
        <taxon>Spiralia</taxon>
        <taxon>Lophotrochozoa</taxon>
        <taxon>Mollusca</taxon>
        <taxon>Bivalvia</taxon>
        <taxon>Autobranchia</taxon>
        <taxon>Heteroconchia</taxon>
        <taxon>Euheterodonta</taxon>
        <taxon>Imparidentia</taxon>
        <taxon>Neoheterodontei</taxon>
        <taxon>Myida</taxon>
        <taxon>Myoidea</taxon>
        <taxon>Myidae</taxon>
        <taxon>Mya</taxon>
    </lineage>
</organism>
<evidence type="ECO:0000256" key="6">
    <source>
        <dbReference type="SAM" id="Coils"/>
    </source>
</evidence>
<evidence type="ECO:0000256" key="4">
    <source>
        <dbReference type="ARBA" id="ARBA00022949"/>
    </source>
</evidence>
<dbReference type="PANTHER" id="PTHR14826:SF14">
    <property type="entry name" value="ANGIOMOTIN_C DOMAIN-CONTAINING PROTEIN"/>
    <property type="match status" value="1"/>
</dbReference>
<feature type="coiled-coil region" evidence="6">
    <location>
        <begin position="504"/>
        <end position="531"/>
    </location>
</feature>
<evidence type="ECO:0000256" key="7">
    <source>
        <dbReference type="SAM" id="MobiDB-lite"/>
    </source>
</evidence>
<feature type="compositionally biased region" description="Basic and acidic residues" evidence="7">
    <location>
        <begin position="691"/>
        <end position="700"/>
    </location>
</feature>
<feature type="compositionally biased region" description="Polar residues" evidence="7">
    <location>
        <begin position="701"/>
        <end position="718"/>
    </location>
</feature>
<dbReference type="PANTHER" id="PTHR14826">
    <property type="entry name" value="ANGIOMOTIN"/>
    <property type="match status" value="1"/>
</dbReference>
<evidence type="ECO:0000256" key="2">
    <source>
        <dbReference type="ARBA" id="ARBA00010300"/>
    </source>
</evidence>
<evidence type="ECO:0000256" key="3">
    <source>
        <dbReference type="ARBA" id="ARBA00022553"/>
    </source>
</evidence>
<evidence type="ECO:0000259" key="8">
    <source>
        <dbReference type="Pfam" id="PF12240"/>
    </source>
</evidence>
<dbReference type="EMBL" id="CP111026">
    <property type="protein sequence ID" value="WAR27572.1"/>
    <property type="molecule type" value="Genomic_DNA"/>
</dbReference>
<keyword evidence="10" id="KW-1185">Reference proteome</keyword>
<feature type="compositionally biased region" description="Polar residues" evidence="7">
    <location>
        <begin position="78"/>
        <end position="101"/>
    </location>
</feature>